<dbReference type="KEGG" id="vg:23462147"/>
<organism evidence="1 2">
    <name type="scientific">Pandoravirus inopinatum</name>
    <dbReference type="NCBI Taxonomy" id="1605721"/>
    <lineage>
        <taxon>Viruses</taxon>
        <taxon>Pandoravirus</taxon>
    </lineage>
</organism>
<dbReference type="InterPro" id="IPR036770">
    <property type="entry name" value="Ankyrin_rpt-contain_sf"/>
</dbReference>
<name>A0A0B5J681_9VIRU</name>
<evidence type="ECO:0000313" key="1">
    <source>
        <dbReference type="EMBL" id="AJF97230.1"/>
    </source>
</evidence>
<protein>
    <submittedName>
        <fullName evidence="1">Ankyrin repeat protein</fullName>
    </submittedName>
</protein>
<dbReference type="Proteomes" id="UP000202511">
    <property type="component" value="Segment"/>
</dbReference>
<dbReference type="PANTHER" id="PTHR46586">
    <property type="entry name" value="ANKYRIN REPEAT-CONTAINING PROTEIN"/>
    <property type="match status" value="1"/>
</dbReference>
<reference evidence="1 2" key="1">
    <citation type="journal article" date="2015" name="Parasitol. Res.">
        <title>Viruses in close associations with free-living amoebae.</title>
        <authorList>
            <person name="Scheid P."/>
        </authorList>
    </citation>
    <scope>NUCLEOTIDE SEQUENCE [LARGE SCALE GENOMIC DNA]</scope>
    <source>
        <strain evidence="1">KlaHel</strain>
    </source>
</reference>
<dbReference type="SUPFAM" id="SSF48403">
    <property type="entry name" value="Ankyrin repeat"/>
    <property type="match status" value="1"/>
</dbReference>
<dbReference type="Gene3D" id="1.25.40.20">
    <property type="entry name" value="Ankyrin repeat-containing domain"/>
    <property type="match status" value="1"/>
</dbReference>
<sequence>METLPREVIFHILCAVADDRDFLACLCAARLFSVYLRAHVLERQCRRCRTAVAAARRLSPEALDYFRRTRAERFDSAAIYAAASVGRVDNVRWLHEHTDAPHRPAIAQGTVACGTRILDAAVKSGSATTVAFLLDQGYQAPRRAFVEAARLGRVDLLRMLDTAAPGCDMMHVARTAAASNHTDAFLFAAGRIDTMTRARVRSLFAYTTLGPAGGPRDAHFALLLIEHATLDSEALSAALQVAECGADNPNVRARLEHAVAAVCASRPRDRRIALGCLPLDAANYVDDPALLRVGPAHITDCMLMRRCKERAIQVDDVEATRMARTMWDVVVPDALVSLVARWFSEGGDLAGAAAVGWIFETSRPPRAHTLGGASLADVLAFALVHCRERCDLDAWMSDFAATDEVDLLRTVLNISGSSIPDDAVRVAATYGSMGVLRLLTECGYRGWPRDLVVCAARSRRLDVVQFVHGLAISADRSALTCAISMGCDDIVLFLCDHYDRVCPQMAMRMAIIKNHHGLVHLLCNRKDTGTCRGGPMCCAADIVATPRLYEHVDVDAFFTHCADMRPNWITLRDAAGLKNGSLLCRLVAKHHYDDDDVRYALAGAVDAGDSRAIRRITAHFGGRLASMPWPSRLVDICQSEHTPMVSMDALIRHAPYLCTAEDLVRRARPHTECGIDGRCAAEDQFLQMLCERLSQSSDAMVAT</sequence>
<dbReference type="PANTHER" id="PTHR46586:SF3">
    <property type="entry name" value="ANKYRIN REPEAT-CONTAINING PROTEIN"/>
    <property type="match status" value="1"/>
</dbReference>
<dbReference type="GeneID" id="23462147"/>
<dbReference type="EMBL" id="KP136319">
    <property type="protein sequence ID" value="AJF97230.1"/>
    <property type="molecule type" value="Genomic_DNA"/>
</dbReference>
<accession>A0A0B5J681</accession>
<evidence type="ECO:0000313" key="2">
    <source>
        <dbReference type="Proteomes" id="UP000202511"/>
    </source>
</evidence>
<dbReference type="RefSeq" id="YP_009119465.1">
    <property type="nucleotide sequence ID" value="NC_026440.1"/>
</dbReference>
<proteinExistence type="predicted"/>
<dbReference type="InterPro" id="IPR052050">
    <property type="entry name" value="SecEffector_AnkRepeat"/>
</dbReference>